<dbReference type="GO" id="GO:0006508">
    <property type="term" value="P:proteolysis"/>
    <property type="evidence" value="ECO:0007669"/>
    <property type="project" value="InterPro"/>
</dbReference>
<dbReference type="Gene3D" id="2.40.70.10">
    <property type="entry name" value="Acid Proteases"/>
    <property type="match status" value="1"/>
</dbReference>
<protein>
    <recommendedName>
        <fullName evidence="3">Peptidase A2 domain-containing protein</fullName>
    </recommendedName>
</protein>
<evidence type="ECO:0000259" key="3">
    <source>
        <dbReference type="PROSITE" id="PS50175"/>
    </source>
</evidence>
<dbReference type="InterPro" id="IPR021109">
    <property type="entry name" value="Peptidase_aspartic_dom_sf"/>
</dbReference>
<gene>
    <name evidence="4" type="ORF">HF086_012536</name>
</gene>
<evidence type="ECO:0000256" key="1">
    <source>
        <dbReference type="ARBA" id="ARBA00022801"/>
    </source>
</evidence>
<sequence>MADEIKSLIAKLKEVRTYLIKLGPKRRKGEILLKKADESYVLFSTFSSVLAIISDQVKLGKSDKDTEKNINELSKEFLKLYEEVKKLCEVVEMETFSLKTALGLLPLMTDDETVTQQLIDNIEYYGSTLSEAACKVKLINFVLKSRLSQAGKLKLNESYSTIGELIQDMKCKLLAQKSANSIQTKLQQLRQNDKTINDYGQELSQLFVDLTISQSKGDANSYKVLKPLNEKMAIKRFADGLRNRRLSTIIASRNFDSLKDAVQAALDEEITTATTDIIGTYNSYKPRFRYQGGYQPRGHLRGRYGRGYKPNYQDNRYRSQGYSQQYHNGDRKTFYRGGMVARGVSQQKRNHSGGYHNHQRGFYRRPQKHGVHMLAEEQETEQNNPCEDRGLSENQFFFGTNHILIGGNSIIIKLKTNNQDWSWLIDTGATISAVKYSYIRERNIPITKARMNIKGIGGSLESIGFTKLKILIGNELIEQVVYVFSSLPCPTAGILGHNFLNKHKAQINYRNKSITLSINQNKTITLQYGNTLVQTCYNFKNDQNQLITFKLIE</sequence>
<comment type="caution">
    <text evidence="4">The sequence shown here is derived from an EMBL/GenBank/DDBJ whole genome shotgun (WGS) entry which is preliminary data.</text>
</comment>
<evidence type="ECO:0000313" key="5">
    <source>
        <dbReference type="Proteomes" id="UP000814243"/>
    </source>
</evidence>
<dbReference type="PROSITE" id="PS50175">
    <property type="entry name" value="ASP_PROT_RETROV"/>
    <property type="match status" value="1"/>
</dbReference>
<dbReference type="GO" id="GO:0004190">
    <property type="term" value="F:aspartic-type endopeptidase activity"/>
    <property type="evidence" value="ECO:0007669"/>
    <property type="project" value="InterPro"/>
</dbReference>
<dbReference type="InterPro" id="IPR018061">
    <property type="entry name" value="Retropepsins"/>
</dbReference>
<dbReference type="AlphaFoldDB" id="A0A922MZI4"/>
<accession>A0A922MZI4</accession>
<dbReference type="InterPro" id="IPR001995">
    <property type="entry name" value="Peptidase_A2_cat"/>
</dbReference>
<evidence type="ECO:0000256" key="2">
    <source>
        <dbReference type="SAM" id="MobiDB-lite"/>
    </source>
</evidence>
<feature type="domain" description="Peptidase A2" evidence="3">
    <location>
        <begin position="421"/>
        <end position="499"/>
    </location>
</feature>
<keyword evidence="1" id="KW-0378">Hydrolase</keyword>
<evidence type="ECO:0000313" key="4">
    <source>
        <dbReference type="EMBL" id="KAH9645809.1"/>
    </source>
</evidence>
<dbReference type="Proteomes" id="UP000814243">
    <property type="component" value="Unassembled WGS sequence"/>
</dbReference>
<feature type="region of interest" description="Disordered" evidence="2">
    <location>
        <begin position="293"/>
        <end position="316"/>
    </location>
</feature>
<dbReference type="EMBL" id="JACEFF010000011">
    <property type="protein sequence ID" value="KAH9645809.1"/>
    <property type="molecule type" value="Genomic_DNA"/>
</dbReference>
<dbReference type="SUPFAM" id="SSF50630">
    <property type="entry name" value="Acid proteases"/>
    <property type="match status" value="1"/>
</dbReference>
<organism evidence="4 5">
    <name type="scientific">Spodoptera exigua</name>
    <name type="common">Beet armyworm</name>
    <name type="synonym">Noctua fulgens</name>
    <dbReference type="NCBI Taxonomy" id="7107"/>
    <lineage>
        <taxon>Eukaryota</taxon>
        <taxon>Metazoa</taxon>
        <taxon>Ecdysozoa</taxon>
        <taxon>Arthropoda</taxon>
        <taxon>Hexapoda</taxon>
        <taxon>Insecta</taxon>
        <taxon>Pterygota</taxon>
        <taxon>Neoptera</taxon>
        <taxon>Endopterygota</taxon>
        <taxon>Lepidoptera</taxon>
        <taxon>Glossata</taxon>
        <taxon>Ditrysia</taxon>
        <taxon>Noctuoidea</taxon>
        <taxon>Noctuidae</taxon>
        <taxon>Amphipyrinae</taxon>
        <taxon>Spodoptera</taxon>
    </lineage>
</organism>
<dbReference type="Pfam" id="PF00077">
    <property type="entry name" value="RVP"/>
    <property type="match status" value="1"/>
</dbReference>
<name>A0A922MZI4_SPOEX</name>
<reference evidence="4" key="1">
    <citation type="journal article" date="2021" name="G3 (Bethesda)">
        <title>Genome and transcriptome analysis of the beet armyworm Spodoptera exigua reveals targets for pest control. .</title>
        <authorList>
            <person name="Simon S."/>
            <person name="Breeschoten T."/>
            <person name="Jansen H.J."/>
            <person name="Dirks R.P."/>
            <person name="Schranz M.E."/>
            <person name="Ros V.I.D."/>
        </authorList>
    </citation>
    <scope>NUCLEOTIDE SEQUENCE</scope>
    <source>
        <strain evidence="4">TB_SE_WUR_2020</strain>
    </source>
</reference>
<proteinExistence type="predicted"/>